<protein>
    <submittedName>
        <fullName evidence="4">Uncharacterized protein</fullName>
    </submittedName>
</protein>
<accession>A0ABD2Y8D9</accession>
<comment type="caution">
    <text evidence="4">The sequence shown here is derived from an EMBL/GenBank/DDBJ whole genome shotgun (WGS) entry which is preliminary data.</text>
</comment>
<evidence type="ECO:0000256" key="3">
    <source>
        <dbReference type="PROSITE-ProRule" id="PRU01191"/>
    </source>
</evidence>
<dbReference type="AlphaFoldDB" id="A0ABD2Y8D9"/>
<keyword evidence="5" id="KW-1185">Reference proteome</keyword>
<comment type="similarity">
    <text evidence="3">Belongs to the GRAS family.</text>
</comment>
<name>A0ABD2Y8D9_9GENT</name>
<organism evidence="4 5">
    <name type="scientific">Cinchona calisaya</name>
    <dbReference type="NCBI Taxonomy" id="153742"/>
    <lineage>
        <taxon>Eukaryota</taxon>
        <taxon>Viridiplantae</taxon>
        <taxon>Streptophyta</taxon>
        <taxon>Embryophyta</taxon>
        <taxon>Tracheophyta</taxon>
        <taxon>Spermatophyta</taxon>
        <taxon>Magnoliopsida</taxon>
        <taxon>eudicotyledons</taxon>
        <taxon>Gunneridae</taxon>
        <taxon>Pentapetalae</taxon>
        <taxon>asterids</taxon>
        <taxon>lamiids</taxon>
        <taxon>Gentianales</taxon>
        <taxon>Rubiaceae</taxon>
        <taxon>Cinchonoideae</taxon>
        <taxon>Cinchoneae</taxon>
        <taxon>Cinchona</taxon>
    </lineage>
</organism>
<keyword evidence="2" id="KW-0804">Transcription</keyword>
<comment type="caution">
    <text evidence="3">Lacks conserved residue(s) required for the propagation of feature annotation.</text>
</comment>
<feature type="short sequence motif" description="VHIID" evidence="3">
    <location>
        <begin position="349"/>
        <end position="353"/>
    </location>
</feature>
<evidence type="ECO:0000256" key="1">
    <source>
        <dbReference type="ARBA" id="ARBA00023015"/>
    </source>
</evidence>
<keyword evidence="1" id="KW-0805">Transcription regulation</keyword>
<dbReference type="PROSITE" id="PS50985">
    <property type="entry name" value="GRAS"/>
    <property type="match status" value="1"/>
</dbReference>
<dbReference type="InterPro" id="IPR005202">
    <property type="entry name" value="TF_GRAS"/>
</dbReference>
<evidence type="ECO:0000313" key="4">
    <source>
        <dbReference type="EMBL" id="KAL3503758.1"/>
    </source>
</evidence>
<feature type="region of interest" description="PFYRE" evidence="3">
    <location>
        <begin position="442"/>
        <end position="533"/>
    </location>
</feature>
<dbReference type="PANTHER" id="PTHR31636">
    <property type="entry name" value="OSJNBA0084A10.13 PROTEIN-RELATED"/>
    <property type="match status" value="1"/>
</dbReference>
<gene>
    <name evidence="4" type="ORF">ACH5RR_038207</name>
</gene>
<feature type="short sequence motif" description="LxCxE motif" evidence="3">
    <location>
        <begin position="227"/>
        <end position="231"/>
    </location>
</feature>
<evidence type="ECO:0000256" key="2">
    <source>
        <dbReference type="ARBA" id="ARBA00023163"/>
    </source>
</evidence>
<evidence type="ECO:0000313" key="5">
    <source>
        <dbReference type="Proteomes" id="UP001630127"/>
    </source>
</evidence>
<sequence>MHQQLMEAVNGGCWQQHYCFSMLENVNVQDFAIRQYCPARLKEQEVQLRWEDHHHHGDNSSLDDDYMGFGNLLWCPSPTYHHQNNTGITTCPYDHELAASLEEEEIVDTFFNVECFEKDNKNLVVAHQEEAMSSDDHDHFGDFEDFSMITSSTIGDILAQGVDDEAPVLVDFEEDDGELGVTISCSYDNPDHDLGSVIDSDTMPGGVQESSCQGPVDQGLQLVHFLLACAEAMGCRDTQLADSILSQIWPSVSPWGDSLQRVSYCFAMGLKSRLSLLQNVNANGTLSFTNMNGGGNGAAAEASTLMISSSWDDKMEAFQLLHQTTPYISFGFVAANDAICQAAKGKDFLHILDLGSGHHLQWSSLIRNLACRAEGPPKLVRITSILEDQERPPVALEAGMKDHVVDEGSSLGMSLEYNIITGPVTPSLLSKENLGIREGEELFVNSIMHLHKFVKESRGSLKTILQAIKRLGPVLLTVVEQDANHNGPFFLGRFLESLHYYSAIFDSLEASLPRDSPQRMKIEKFHFAEEIRNIVAYEGSERIERHERANQWRRQLGRAGFQVVGLKSMSQERMMLSVYGCEDYTLASEKGCLLLGWKGRPIMLASAWLVTPAQG</sequence>
<dbReference type="Pfam" id="PF03514">
    <property type="entry name" value="GRAS"/>
    <property type="match status" value="1"/>
</dbReference>
<dbReference type="Proteomes" id="UP001630127">
    <property type="component" value="Unassembled WGS sequence"/>
</dbReference>
<dbReference type="EMBL" id="JBJUIK010000015">
    <property type="protein sequence ID" value="KAL3503758.1"/>
    <property type="molecule type" value="Genomic_DNA"/>
</dbReference>
<reference evidence="4 5" key="1">
    <citation type="submission" date="2024-11" db="EMBL/GenBank/DDBJ databases">
        <title>A near-complete genome assembly of Cinchona calisaya.</title>
        <authorList>
            <person name="Lian D.C."/>
            <person name="Zhao X.W."/>
            <person name="Wei L."/>
        </authorList>
    </citation>
    <scope>NUCLEOTIDE SEQUENCE [LARGE SCALE GENOMIC DNA]</scope>
    <source>
        <tissue evidence="4">Nenye</tissue>
    </source>
</reference>
<proteinExistence type="inferred from homology"/>
<feature type="region of interest" description="SAW" evidence="3">
    <location>
        <begin position="536"/>
        <end position="609"/>
    </location>
</feature>